<sequence length="466" mass="51327">MPFETQQGNEVRPRLLPRDGKLVLTLLQVKDAAADSPKVDRLTALPPELLETIFELAYDSCAPPGPICKAFLPCYRNRFFGLVLINSYAELEGFARVIAAKPFLGTITRELRIDCEDDSGDDVEPDELRPPDDDFIRLGRHLPYLETFDLTGSNRLSLLVLSAAAASTPGFMPSLKSLTLFSPFHGCFDPYHPVFLAPLHYYRHLEKLALQTACDPDAGLTSLAPNAYPFAYPPFLLITSVSVSAHFRQAPELVRLLPSLQELYIDCIESDSPVPSVLEAVPNPTALRLLQIRTSNRLTPWRVPNAVARFAGCQSLLLIGSCDCAEPAFFDLLRQLPLRSLEMCGFVLKTDASLLQALISGPTRHGTLDHLILNNVRGEIGKWVTLDNAALARIDDDTDLPEGWEEPDWPQTCSEEAVIKLVRAAKASGVRVSGTTVEAIGVAEACEKQRGVIEYLDEAGAFEILF</sequence>
<keyword evidence="2" id="KW-1185">Reference proteome</keyword>
<evidence type="ECO:0000313" key="1">
    <source>
        <dbReference type="EMBL" id="GJN89828.1"/>
    </source>
</evidence>
<comment type="caution">
    <text evidence="1">The sequence shown here is derived from an EMBL/GenBank/DDBJ whole genome shotgun (WGS) entry which is preliminary data.</text>
</comment>
<organism evidence="1 2">
    <name type="scientific">Rhodotorula paludigena</name>
    <dbReference type="NCBI Taxonomy" id="86838"/>
    <lineage>
        <taxon>Eukaryota</taxon>
        <taxon>Fungi</taxon>
        <taxon>Dikarya</taxon>
        <taxon>Basidiomycota</taxon>
        <taxon>Pucciniomycotina</taxon>
        <taxon>Microbotryomycetes</taxon>
        <taxon>Sporidiobolales</taxon>
        <taxon>Sporidiobolaceae</taxon>
        <taxon>Rhodotorula</taxon>
    </lineage>
</organism>
<dbReference type="Proteomes" id="UP001342314">
    <property type="component" value="Unassembled WGS sequence"/>
</dbReference>
<evidence type="ECO:0008006" key="3">
    <source>
        <dbReference type="Google" id="ProtNLM"/>
    </source>
</evidence>
<reference evidence="1 2" key="1">
    <citation type="submission" date="2021-12" db="EMBL/GenBank/DDBJ databases">
        <title>High titer production of polyol ester of fatty acids by Rhodotorula paludigena BS15 towards product separation-free biomass refinery.</title>
        <authorList>
            <person name="Mano J."/>
            <person name="Ono H."/>
            <person name="Tanaka T."/>
            <person name="Naito K."/>
            <person name="Sushida H."/>
            <person name="Ike M."/>
            <person name="Tokuyasu K."/>
            <person name="Kitaoka M."/>
        </authorList>
    </citation>
    <scope>NUCLEOTIDE SEQUENCE [LARGE SCALE GENOMIC DNA]</scope>
    <source>
        <strain evidence="1 2">BS15</strain>
    </source>
</reference>
<accession>A0AAV5GMD1</accession>
<name>A0AAV5GMD1_9BASI</name>
<proteinExistence type="predicted"/>
<protein>
    <recommendedName>
        <fullName evidence="3">F-box domain-containing protein</fullName>
    </recommendedName>
</protein>
<dbReference type="EMBL" id="BQKY01000005">
    <property type="protein sequence ID" value="GJN89828.1"/>
    <property type="molecule type" value="Genomic_DNA"/>
</dbReference>
<gene>
    <name evidence="1" type="ORF">Rhopal_002817-T1</name>
</gene>
<dbReference type="AlphaFoldDB" id="A0AAV5GMD1"/>
<evidence type="ECO:0000313" key="2">
    <source>
        <dbReference type="Proteomes" id="UP001342314"/>
    </source>
</evidence>
<dbReference type="SUPFAM" id="SSF52047">
    <property type="entry name" value="RNI-like"/>
    <property type="match status" value="1"/>
</dbReference>